<keyword evidence="3" id="KW-1185">Reference proteome</keyword>
<protein>
    <submittedName>
        <fullName evidence="2">Uncharacterized protein</fullName>
    </submittedName>
</protein>
<dbReference type="Proteomes" id="UP000053958">
    <property type="component" value="Unassembled WGS sequence"/>
</dbReference>
<evidence type="ECO:0000313" key="2">
    <source>
        <dbReference type="EMBL" id="KKA25070.1"/>
    </source>
</evidence>
<reference evidence="2 3" key="1">
    <citation type="submission" date="2015-04" db="EMBL/GenBank/DDBJ databases">
        <authorList>
            <person name="Heijne W.H."/>
            <person name="Fedorova N.D."/>
            <person name="Nierman W.C."/>
            <person name="Vollebregt A.W."/>
            <person name="Zhao Z."/>
            <person name="Wu L."/>
            <person name="Kumar M."/>
            <person name="Stam H."/>
            <person name="van den Berg M.A."/>
            <person name="Pel H.J."/>
        </authorList>
    </citation>
    <scope>NUCLEOTIDE SEQUENCE [LARGE SCALE GENOMIC DNA]</scope>
    <source>
        <strain evidence="2 3">CBS 393.64</strain>
    </source>
</reference>
<sequence>MCEDDGSSRGTIDQSDRPRSTSQDGSPLLADDGARRGGAVDPPGGKTKKDGGCDVVASSSWGGYVVGIYEYRFFTTVPCGKRGQTACGRGRKNEKKRKTTRLSGSSASPVSLDDLHGAKPI</sequence>
<dbReference type="AlphaFoldDB" id="A0A0F4Z3Z4"/>
<dbReference type="EMBL" id="LASV01000038">
    <property type="protein sequence ID" value="KKA25070.1"/>
    <property type="molecule type" value="Genomic_DNA"/>
</dbReference>
<proteinExistence type="predicted"/>
<comment type="caution">
    <text evidence="2">The sequence shown here is derived from an EMBL/GenBank/DDBJ whole genome shotgun (WGS) entry which is preliminary data.</text>
</comment>
<evidence type="ECO:0000256" key="1">
    <source>
        <dbReference type="SAM" id="MobiDB-lite"/>
    </source>
</evidence>
<organism evidence="2 3">
    <name type="scientific">Rasamsonia emersonii (strain ATCC 16479 / CBS 393.64 / IMI 116815)</name>
    <dbReference type="NCBI Taxonomy" id="1408163"/>
    <lineage>
        <taxon>Eukaryota</taxon>
        <taxon>Fungi</taxon>
        <taxon>Dikarya</taxon>
        <taxon>Ascomycota</taxon>
        <taxon>Pezizomycotina</taxon>
        <taxon>Eurotiomycetes</taxon>
        <taxon>Eurotiomycetidae</taxon>
        <taxon>Eurotiales</taxon>
        <taxon>Trichocomaceae</taxon>
        <taxon>Rasamsonia</taxon>
    </lineage>
</organism>
<feature type="region of interest" description="Disordered" evidence="1">
    <location>
        <begin position="1"/>
        <end position="53"/>
    </location>
</feature>
<gene>
    <name evidence="2" type="ORF">T310_0935</name>
</gene>
<dbReference type="RefSeq" id="XP_013331682.1">
    <property type="nucleotide sequence ID" value="XM_013476228.1"/>
</dbReference>
<name>A0A0F4Z3Z4_RASE3</name>
<feature type="compositionally biased region" description="Basic residues" evidence="1">
    <location>
        <begin position="89"/>
        <end position="100"/>
    </location>
</feature>
<feature type="region of interest" description="Disordered" evidence="1">
    <location>
        <begin position="81"/>
        <end position="121"/>
    </location>
</feature>
<evidence type="ECO:0000313" key="3">
    <source>
        <dbReference type="Proteomes" id="UP000053958"/>
    </source>
</evidence>
<dbReference type="GeneID" id="25312989"/>
<accession>A0A0F4Z3Z4</accession>